<feature type="compositionally biased region" description="Basic and acidic residues" evidence="1">
    <location>
        <begin position="516"/>
        <end position="526"/>
    </location>
</feature>
<dbReference type="HOGENOM" id="CLU_312616_0_0_1"/>
<feature type="compositionally biased region" description="Polar residues" evidence="1">
    <location>
        <begin position="334"/>
        <end position="358"/>
    </location>
</feature>
<accession>H2APD4</accession>
<proteinExistence type="predicted"/>
<evidence type="ECO:0000313" key="3">
    <source>
        <dbReference type="Proteomes" id="UP000005220"/>
    </source>
</evidence>
<dbReference type="GO" id="GO:0000164">
    <property type="term" value="C:protein phosphatase type 1 complex"/>
    <property type="evidence" value="ECO:0007669"/>
    <property type="project" value="EnsemblFungi"/>
</dbReference>
<sequence>MSSIVSEYDTSDLLNSSFYSSNSTNALEHSRTFRNSLILKEISDRSINASLGQPYTAKDNECESEEQIQSQRAWNPETKTVSIAASPSLSALADILNEKSKNAEQKMKITLATDSIIQEEEESENEENLLGQSNDLSASFPYSRGQSAPSMVASPNLIDLDDSNNFNFVRHDPQIDQPDYLTTPKVQQGATVTAPTNFQLPSELPDISESAAEEGDSYEELPTAIENQAKNKDPVEEASVHQVEFLEEKPKSQSFLLHQTPAFVNPGKIVENTITTYEKNPSVKPNVVSTLNGSATENEIPKPFSVNRSISNDEKHLNRDEVTKRPNMIERRTVSTTPLSSKKATVSSIQDSVKSRNTLSKQPPIQKKKKSIFSFLKKKKHSDTPTGNNSPLATSNTYSQLSHLNPSSGTKPEKLAKKSHSSNSIFDTFRRSKTEPTLNVPKQRVSQHQQNHDSAAITNKRNSHDTSDSSEQPMMKRNPTPLNFNTLLNLEATPSSMDGSTNTVDIAMEKLSPTSVHDEPRRRDSGEAVFPKSLDEDEIDSILKIERNRSIRSNTNRLSIDTLSIKAQNDGMVIEEASDVILSAPDLTKSPTSSILKSGRFESVDTLNTTAPTDNFGSIHANDFSLADVEQELNQLTLDFDDEGPYVNDDTVINPFKGLSGSEKQEEIVVTNNDTDNIGFTEDRELITDIMEFANIIDFGDEVNFDLAFDDEQEQVKSPDFKTFNPAVMDIKPNKIAQEDLPSQDMELRNEYNDADVLDEYEDDCNNVNHNDEDFENEDFNNIVEETEEDQPSQMPFLPSTSPDTGRPISMSFRGLKVPAAGDASAYSPSNTEITSIESYTSGIPYTEKVTRPTVSFSAKIILYDTYSETEYDRHPDIGTCNQLTPQLAQMIKAELNELKETMEVHEDSTCYTQFF</sequence>
<evidence type="ECO:0008006" key="4">
    <source>
        <dbReference type="Google" id="ProtNLM"/>
    </source>
</evidence>
<dbReference type="RefSeq" id="XP_003955369.1">
    <property type="nucleotide sequence ID" value="XM_003955320.1"/>
</dbReference>
<dbReference type="GO" id="GO:0000131">
    <property type="term" value="C:incipient cellular bud site"/>
    <property type="evidence" value="ECO:0007669"/>
    <property type="project" value="EnsemblFungi"/>
</dbReference>
<organism evidence="2 3">
    <name type="scientific">Kazachstania africana (strain ATCC 22294 / BCRC 22015 / CBS 2517 / CECT 1963 / NBRC 1671 / NRRL Y-8276)</name>
    <name type="common">Yeast</name>
    <name type="synonym">Kluyveromyces africanus</name>
    <dbReference type="NCBI Taxonomy" id="1071382"/>
    <lineage>
        <taxon>Eukaryota</taxon>
        <taxon>Fungi</taxon>
        <taxon>Dikarya</taxon>
        <taxon>Ascomycota</taxon>
        <taxon>Saccharomycotina</taxon>
        <taxon>Saccharomycetes</taxon>
        <taxon>Saccharomycetales</taxon>
        <taxon>Saccharomycetaceae</taxon>
        <taxon>Kazachstania</taxon>
    </lineage>
</organism>
<dbReference type="OrthoDB" id="5563016at2759"/>
<dbReference type="PANTHER" id="PTHR12751:SF18">
    <property type="entry name" value="PHOSPHATASE AND ACTIN REGULATOR 1"/>
    <property type="match status" value="1"/>
</dbReference>
<dbReference type="GO" id="GO:0032174">
    <property type="term" value="C:cellular bud neck septin collar"/>
    <property type="evidence" value="ECO:0007669"/>
    <property type="project" value="EnsemblFungi"/>
</dbReference>
<protein>
    <recommendedName>
        <fullName evidence="4">Protein BNI4</fullName>
    </recommendedName>
</protein>
<dbReference type="InParanoid" id="H2APD4"/>
<evidence type="ECO:0000313" key="2">
    <source>
        <dbReference type="EMBL" id="CCF56234.1"/>
    </source>
</evidence>
<feature type="compositionally biased region" description="Polar residues" evidence="1">
    <location>
        <begin position="444"/>
        <end position="460"/>
    </location>
</feature>
<dbReference type="STRING" id="1071382.H2APD4"/>
<dbReference type="AlphaFoldDB" id="H2APD4"/>
<feature type="compositionally biased region" description="Basic residues" evidence="1">
    <location>
        <begin position="366"/>
        <end position="381"/>
    </location>
</feature>
<dbReference type="GO" id="GO:0006031">
    <property type="term" value="P:chitin biosynthetic process"/>
    <property type="evidence" value="ECO:0007669"/>
    <property type="project" value="EnsemblFungi"/>
</dbReference>
<dbReference type="Proteomes" id="UP000005220">
    <property type="component" value="Chromosome 1"/>
</dbReference>
<dbReference type="KEGG" id="kaf:KAFR_0A08000"/>
<feature type="compositionally biased region" description="Polar residues" evidence="1">
    <location>
        <begin position="384"/>
        <end position="410"/>
    </location>
</feature>
<feature type="compositionally biased region" description="Basic and acidic residues" evidence="1">
    <location>
        <begin position="313"/>
        <end position="333"/>
    </location>
</feature>
<gene>
    <name evidence="2" type="primary">KAFR0A08000</name>
    <name evidence="2" type="ORF">KAFR_0A08000</name>
</gene>
<dbReference type="GO" id="GO:0000917">
    <property type="term" value="P:division septum assembly"/>
    <property type="evidence" value="ECO:0007669"/>
    <property type="project" value="EnsemblFungi"/>
</dbReference>
<feature type="region of interest" description="Disordered" evidence="1">
    <location>
        <begin position="512"/>
        <end position="532"/>
    </location>
</feature>
<feature type="region of interest" description="Disordered" evidence="1">
    <location>
        <begin position="313"/>
        <end position="482"/>
    </location>
</feature>
<dbReference type="GeneID" id="13886054"/>
<dbReference type="PANTHER" id="PTHR12751">
    <property type="entry name" value="PHOSPHATASE AND ACTIN REGULATOR PHACTR"/>
    <property type="match status" value="1"/>
</dbReference>
<reference evidence="2 3" key="1">
    <citation type="journal article" date="2011" name="Proc. Natl. Acad. Sci. U.S.A.">
        <title>Evolutionary erosion of yeast sex chromosomes by mating-type switching accidents.</title>
        <authorList>
            <person name="Gordon J.L."/>
            <person name="Armisen D."/>
            <person name="Proux-Wera E."/>
            <person name="Oheigeartaigh S.S."/>
            <person name="Byrne K.P."/>
            <person name="Wolfe K.H."/>
        </authorList>
    </citation>
    <scope>NUCLEOTIDE SEQUENCE [LARGE SCALE GENOMIC DNA]</scope>
    <source>
        <strain evidence="3">ATCC 22294 / BCRC 22015 / CBS 2517 / CECT 1963 / NBRC 1671 / NRRL Y-8276</strain>
    </source>
</reference>
<dbReference type="GO" id="GO:0005940">
    <property type="term" value="C:septin ring"/>
    <property type="evidence" value="ECO:0007669"/>
    <property type="project" value="EnsemblFungi"/>
</dbReference>
<dbReference type="eggNOG" id="KOG4339">
    <property type="taxonomic scope" value="Eukaryota"/>
</dbReference>
<evidence type="ECO:0000256" key="1">
    <source>
        <dbReference type="SAM" id="MobiDB-lite"/>
    </source>
</evidence>
<dbReference type="GO" id="GO:0003779">
    <property type="term" value="F:actin binding"/>
    <property type="evidence" value="ECO:0007669"/>
    <property type="project" value="TreeGrafter"/>
</dbReference>
<dbReference type="GO" id="GO:0030036">
    <property type="term" value="P:actin cytoskeleton organization"/>
    <property type="evidence" value="ECO:0007669"/>
    <property type="project" value="TreeGrafter"/>
</dbReference>
<keyword evidence="3" id="KW-1185">Reference proteome</keyword>
<dbReference type="FunCoup" id="H2APD4">
    <property type="interactions" value="102"/>
</dbReference>
<name>H2APD4_KAZAF</name>
<dbReference type="EMBL" id="HE650821">
    <property type="protein sequence ID" value="CCF56234.1"/>
    <property type="molecule type" value="Genomic_DNA"/>
</dbReference>